<dbReference type="Pfam" id="PF01026">
    <property type="entry name" value="TatD_DNase"/>
    <property type="match status" value="1"/>
</dbReference>
<sequence>MQLIDAHCHVHFNAYRDDMDEVIERTLSKGVFMITVGTQSTTSANGLKVAERYDGIWATVGLHPNHLCEQEFFDDDVLVPIPGIGTQRVKTRCETFDYAYYLKLASHPKCVAIGECGLDYYRLPENVDRADTIEKQKKTIRAHFDLATDAGLPVVIHTRDAHEDQLAIAREYVEAGKLQRRGVVHCFTGTLAEAEAYVKLGFLISFTGIITFPPRRSEGGISPLQTVVRALPLEHMMIETDAPYLTPVPHRGERNEPWMVEYVAAKIAELKGIPTEEVAHVTTENAKRLFGI</sequence>
<feature type="binding site" evidence="3">
    <location>
        <position position="7"/>
    </location>
    <ligand>
        <name>a divalent metal cation</name>
        <dbReference type="ChEBI" id="CHEBI:60240"/>
        <label>1</label>
    </ligand>
</feature>
<dbReference type="FunFam" id="3.20.20.140:FF:000005">
    <property type="entry name" value="TatD family hydrolase"/>
    <property type="match status" value="1"/>
</dbReference>
<dbReference type="Proteomes" id="UP000176501">
    <property type="component" value="Unassembled WGS sequence"/>
</dbReference>
<dbReference type="PROSITE" id="PS01090">
    <property type="entry name" value="TATD_2"/>
    <property type="match status" value="1"/>
</dbReference>
<evidence type="ECO:0008006" key="6">
    <source>
        <dbReference type="Google" id="ProtNLM"/>
    </source>
</evidence>
<dbReference type="AlphaFoldDB" id="A0A1F7W955"/>
<feature type="binding site" evidence="3">
    <location>
        <position position="9"/>
    </location>
    <ligand>
        <name>a divalent metal cation</name>
        <dbReference type="ChEBI" id="CHEBI:60240"/>
        <label>1</label>
    </ligand>
</feature>
<keyword evidence="1 3" id="KW-0479">Metal-binding</keyword>
<evidence type="ECO:0000256" key="3">
    <source>
        <dbReference type="PIRSR" id="PIRSR005902-1"/>
    </source>
</evidence>
<evidence type="ECO:0000313" key="4">
    <source>
        <dbReference type="EMBL" id="OGL99310.1"/>
    </source>
</evidence>
<protein>
    <recommendedName>
        <fullName evidence="6">Hydrolase TatD</fullName>
    </recommendedName>
</protein>
<dbReference type="PANTHER" id="PTHR46124">
    <property type="entry name" value="D-AMINOACYL-TRNA DEACYLASE"/>
    <property type="match status" value="1"/>
</dbReference>
<dbReference type="InterPro" id="IPR001130">
    <property type="entry name" value="TatD-like"/>
</dbReference>
<dbReference type="InterPro" id="IPR032466">
    <property type="entry name" value="Metal_Hydrolase"/>
</dbReference>
<dbReference type="GO" id="GO:0046872">
    <property type="term" value="F:metal ion binding"/>
    <property type="evidence" value="ECO:0007669"/>
    <property type="project" value="UniProtKB-KW"/>
</dbReference>
<comment type="caution">
    <text evidence="4">The sequence shown here is derived from an EMBL/GenBank/DDBJ whole genome shotgun (WGS) entry which is preliminary data.</text>
</comment>
<proteinExistence type="predicted"/>
<organism evidence="4 5">
    <name type="scientific">Candidatus Uhrbacteria bacterium RIFOXYB2_FULL_57_15</name>
    <dbReference type="NCBI Taxonomy" id="1802422"/>
    <lineage>
        <taxon>Bacteria</taxon>
        <taxon>Candidatus Uhriibacteriota</taxon>
    </lineage>
</organism>
<feature type="binding site" evidence="3">
    <location>
        <position position="185"/>
    </location>
    <ligand>
        <name>a divalent metal cation</name>
        <dbReference type="ChEBI" id="CHEBI:60240"/>
        <label>2</label>
    </ligand>
</feature>
<name>A0A1F7W955_9BACT</name>
<accession>A0A1F7W955</accession>
<keyword evidence="2" id="KW-0378">Hydrolase</keyword>
<dbReference type="InterPro" id="IPR018228">
    <property type="entry name" value="DNase_TatD-rel_CS"/>
</dbReference>
<feature type="binding site" evidence="3">
    <location>
        <position position="241"/>
    </location>
    <ligand>
        <name>a divalent metal cation</name>
        <dbReference type="ChEBI" id="CHEBI:60240"/>
        <label>1</label>
    </ligand>
</feature>
<dbReference type="CDD" id="cd01310">
    <property type="entry name" value="TatD_DNAse"/>
    <property type="match status" value="1"/>
</dbReference>
<evidence type="ECO:0000256" key="2">
    <source>
        <dbReference type="ARBA" id="ARBA00022801"/>
    </source>
</evidence>
<dbReference type="GO" id="GO:0016788">
    <property type="term" value="F:hydrolase activity, acting on ester bonds"/>
    <property type="evidence" value="ECO:0007669"/>
    <property type="project" value="InterPro"/>
</dbReference>
<feature type="binding site" evidence="3">
    <location>
        <position position="115"/>
    </location>
    <ligand>
        <name>a divalent metal cation</name>
        <dbReference type="ChEBI" id="CHEBI:60240"/>
        <label>1</label>
    </ligand>
</feature>
<feature type="binding site" evidence="3">
    <location>
        <position position="157"/>
    </location>
    <ligand>
        <name>a divalent metal cation</name>
        <dbReference type="ChEBI" id="CHEBI:60240"/>
        <label>2</label>
    </ligand>
</feature>
<dbReference type="Gene3D" id="3.20.20.140">
    <property type="entry name" value="Metal-dependent hydrolases"/>
    <property type="match status" value="1"/>
</dbReference>
<evidence type="ECO:0000256" key="1">
    <source>
        <dbReference type="ARBA" id="ARBA00022723"/>
    </source>
</evidence>
<evidence type="ECO:0000313" key="5">
    <source>
        <dbReference type="Proteomes" id="UP000176501"/>
    </source>
</evidence>
<dbReference type="SUPFAM" id="SSF51556">
    <property type="entry name" value="Metallo-dependent hydrolases"/>
    <property type="match status" value="1"/>
</dbReference>
<gene>
    <name evidence="4" type="ORF">A2304_05195</name>
</gene>
<dbReference type="PIRSF" id="PIRSF005902">
    <property type="entry name" value="DNase_TatD"/>
    <property type="match status" value="1"/>
</dbReference>
<dbReference type="PANTHER" id="PTHR46124:SF2">
    <property type="entry name" value="D-AMINOACYL-TRNA DEACYLASE"/>
    <property type="match status" value="1"/>
</dbReference>
<dbReference type="EMBL" id="MGFE01000007">
    <property type="protein sequence ID" value="OGL99310.1"/>
    <property type="molecule type" value="Genomic_DNA"/>
</dbReference>
<reference evidence="4 5" key="1">
    <citation type="journal article" date="2016" name="Nat. Commun.">
        <title>Thousands of microbial genomes shed light on interconnected biogeochemical processes in an aquifer system.</title>
        <authorList>
            <person name="Anantharaman K."/>
            <person name="Brown C.T."/>
            <person name="Hug L.A."/>
            <person name="Sharon I."/>
            <person name="Castelle C.J."/>
            <person name="Probst A.J."/>
            <person name="Thomas B.C."/>
            <person name="Singh A."/>
            <person name="Wilkins M.J."/>
            <person name="Karaoz U."/>
            <person name="Brodie E.L."/>
            <person name="Williams K.H."/>
            <person name="Hubbard S.S."/>
            <person name="Banfield J.F."/>
        </authorList>
    </citation>
    <scope>NUCLEOTIDE SEQUENCE [LARGE SCALE GENOMIC DNA]</scope>
</reference>